<reference evidence="3" key="1">
    <citation type="submission" date="2012-02" db="EMBL/GenBank/DDBJ databases">
        <title>Complete sequence of chromosome of Methanomethylovorans hollandica DSM 15978.</title>
        <authorList>
            <person name="Lucas S."/>
            <person name="Copeland A."/>
            <person name="Lapidus A."/>
            <person name="Glavina del Rio T."/>
            <person name="Dalin E."/>
            <person name="Tice H."/>
            <person name="Bruce D."/>
            <person name="Goodwin L."/>
            <person name="Pitluck S."/>
            <person name="Peters L."/>
            <person name="Mikhailova N."/>
            <person name="Held B."/>
            <person name="Kyrpides N."/>
            <person name="Mavromatis K."/>
            <person name="Ivanova N."/>
            <person name="Brettin T."/>
            <person name="Detter J.C."/>
            <person name="Han C."/>
            <person name="Larimer F."/>
            <person name="Land M."/>
            <person name="Hauser L."/>
            <person name="Markowitz V."/>
            <person name="Cheng J.-F."/>
            <person name="Hugenholtz P."/>
            <person name="Woyke T."/>
            <person name="Wu D."/>
            <person name="Spring S."/>
            <person name="Schroeder M."/>
            <person name="Brambilla E."/>
            <person name="Klenk H.-P."/>
            <person name="Eisen J.A."/>
        </authorList>
    </citation>
    <scope>NUCLEOTIDE SEQUENCE [LARGE SCALE GENOMIC DNA]</scope>
    <source>
        <strain evidence="3">DSM 15978 / NBRC 107637 / DMS1</strain>
    </source>
</reference>
<dbReference type="CDD" id="cd06664">
    <property type="entry name" value="IscU_like"/>
    <property type="match status" value="1"/>
</dbReference>
<feature type="domain" description="NIF system FeS cluster assembly NifU N-terminal" evidence="1">
    <location>
        <begin position="1"/>
        <end position="122"/>
    </location>
</feature>
<accession>L0L2C8</accession>
<dbReference type="STRING" id="867904.Metho_2274"/>
<keyword evidence="3" id="KW-1185">Reference proteome</keyword>
<organism evidence="2 3">
    <name type="scientific">Methanomethylovorans hollandica (strain DSM 15978 / NBRC 107637 / DMS1)</name>
    <dbReference type="NCBI Taxonomy" id="867904"/>
    <lineage>
        <taxon>Archaea</taxon>
        <taxon>Methanobacteriati</taxon>
        <taxon>Methanobacteriota</taxon>
        <taxon>Stenosarchaea group</taxon>
        <taxon>Methanomicrobia</taxon>
        <taxon>Methanosarcinales</taxon>
        <taxon>Methanosarcinaceae</taxon>
        <taxon>Methanomethylovorans</taxon>
    </lineage>
</organism>
<name>L0L2C8_METHD</name>
<gene>
    <name evidence="2" type="ordered locus">Metho_2274</name>
</gene>
<evidence type="ECO:0000313" key="3">
    <source>
        <dbReference type="Proteomes" id="UP000010866"/>
    </source>
</evidence>
<protein>
    <submittedName>
        <fullName evidence="2">Iron-sulfur cluster biosynthesis protein, NifU-like protein</fullName>
    </submittedName>
</protein>
<dbReference type="KEGG" id="mhz:Metho_2274"/>
<dbReference type="RefSeq" id="WP_015325599.1">
    <property type="nucleotide sequence ID" value="NC_019977.1"/>
</dbReference>
<dbReference type="AlphaFoldDB" id="L0L2C8"/>
<proteinExistence type="predicted"/>
<dbReference type="EMBL" id="CP003362">
    <property type="protein sequence ID" value="AGB50434.1"/>
    <property type="molecule type" value="Genomic_DNA"/>
</dbReference>
<dbReference type="GO" id="GO:0016226">
    <property type="term" value="P:iron-sulfur cluster assembly"/>
    <property type="evidence" value="ECO:0007669"/>
    <property type="project" value="InterPro"/>
</dbReference>
<dbReference type="GO" id="GO:0005506">
    <property type="term" value="F:iron ion binding"/>
    <property type="evidence" value="ECO:0007669"/>
    <property type="project" value="InterPro"/>
</dbReference>
<dbReference type="OrthoDB" id="319865at2157"/>
<dbReference type="SUPFAM" id="SSF82649">
    <property type="entry name" value="SufE/NifU"/>
    <property type="match status" value="1"/>
</dbReference>
<evidence type="ECO:0000259" key="1">
    <source>
        <dbReference type="Pfam" id="PF01592"/>
    </source>
</evidence>
<dbReference type="HOGENOM" id="CLU_079283_5_1_2"/>
<sequence length="123" mass="13390">MYSRRLLEEFTNPQNVGVIEDADGVGQLGNPADGDVITIYIKVKDDVLVDVKFKTFGCAAAIATSSMVTQMAKGRTIEEARLITKEEVAEALGGLPSGKMDCSNFAPDTLRMAIEDYQKKQKT</sequence>
<dbReference type="Gene3D" id="3.90.1010.10">
    <property type="match status" value="1"/>
</dbReference>
<evidence type="ECO:0000313" key="2">
    <source>
        <dbReference type="EMBL" id="AGB50434.1"/>
    </source>
</evidence>
<dbReference type="PANTHER" id="PTHR10093">
    <property type="entry name" value="IRON-SULFUR CLUSTER ASSEMBLY ENZYME NIFU HOMOLOG"/>
    <property type="match status" value="1"/>
</dbReference>
<dbReference type="InterPro" id="IPR002871">
    <property type="entry name" value="NIF_FeS_clus_asmbl_NifU_N"/>
</dbReference>
<dbReference type="Pfam" id="PF01592">
    <property type="entry name" value="NifU_N"/>
    <property type="match status" value="1"/>
</dbReference>
<dbReference type="GO" id="GO:0051536">
    <property type="term" value="F:iron-sulfur cluster binding"/>
    <property type="evidence" value="ECO:0007669"/>
    <property type="project" value="InterPro"/>
</dbReference>
<dbReference type="GeneID" id="14408352"/>
<dbReference type="Proteomes" id="UP000010866">
    <property type="component" value="Chromosome"/>
</dbReference>